<dbReference type="PROSITE" id="PS50894">
    <property type="entry name" value="HPT"/>
    <property type="match status" value="1"/>
</dbReference>
<name>A0A938XV30_9FIRM</name>
<evidence type="ECO:0000313" key="4">
    <source>
        <dbReference type="EMBL" id="MBM7555780.1"/>
    </source>
</evidence>
<keyword evidence="5" id="KW-1185">Reference proteome</keyword>
<dbReference type="InterPro" id="IPR036641">
    <property type="entry name" value="HPT_dom_sf"/>
</dbReference>
<feature type="coiled-coil region" evidence="2">
    <location>
        <begin position="69"/>
        <end position="96"/>
    </location>
</feature>
<organism evidence="4 5">
    <name type="scientific">Halanaerobacter jeridensis</name>
    <dbReference type="NCBI Taxonomy" id="706427"/>
    <lineage>
        <taxon>Bacteria</taxon>
        <taxon>Bacillati</taxon>
        <taxon>Bacillota</taxon>
        <taxon>Clostridia</taxon>
        <taxon>Halanaerobiales</taxon>
        <taxon>Halobacteroidaceae</taxon>
        <taxon>Halanaerobacter</taxon>
    </lineage>
</organism>
<evidence type="ECO:0000256" key="2">
    <source>
        <dbReference type="SAM" id="Coils"/>
    </source>
</evidence>
<dbReference type="Proteomes" id="UP000774000">
    <property type="component" value="Unassembled WGS sequence"/>
</dbReference>
<keyword evidence="1" id="KW-0597">Phosphoprotein</keyword>
<feature type="modified residue" description="Phosphohistidine" evidence="1">
    <location>
        <position position="46"/>
    </location>
</feature>
<evidence type="ECO:0000259" key="3">
    <source>
        <dbReference type="PROSITE" id="PS50894"/>
    </source>
</evidence>
<proteinExistence type="predicted"/>
<dbReference type="EMBL" id="JAFBDQ010000002">
    <property type="protein sequence ID" value="MBM7555780.1"/>
    <property type="molecule type" value="Genomic_DNA"/>
</dbReference>
<sequence length="98" mass="11081">MADKVYVDSDLKALIPKFLENRKEEIVKARTLLKENNFSELAELGHAIKGTGGGYGFNFVTELGAKIEKAAKNEDQDEIKDLVKRLEEHLENAEIIYD</sequence>
<dbReference type="Gene3D" id="1.20.120.160">
    <property type="entry name" value="HPT domain"/>
    <property type="match status" value="1"/>
</dbReference>
<protein>
    <submittedName>
        <fullName evidence="4">HPt (Histidine-containing phosphotransfer) domain-containing protein</fullName>
    </submittedName>
</protein>
<comment type="caution">
    <text evidence="4">The sequence shown here is derived from an EMBL/GenBank/DDBJ whole genome shotgun (WGS) entry which is preliminary data.</text>
</comment>
<accession>A0A938XV30</accession>
<evidence type="ECO:0000256" key="1">
    <source>
        <dbReference type="PROSITE-ProRule" id="PRU00110"/>
    </source>
</evidence>
<dbReference type="RefSeq" id="WP_204700498.1">
    <property type="nucleotide sequence ID" value="NZ_JAFBDQ010000002.1"/>
</dbReference>
<dbReference type="AlphaFoldDB" id="A0A938XV30"/>
<feature type="domain" description="HPt" evidence="3">
    <location>
        <begin position="7"/>
        <end position="98"/>
    </location>
</feature>
<dbReference type="GO" id="GO:0000160">
    <property type="term" value="P:phosphorelay signal transduction system"/>
    <property type="evidence" value="ECO:0007669"/>
    <property type="project" value="InterPro"/>
</dbReference>
<gene>
    <name evidence="4" type="ORF">JOC47_000605</name>
</gene>
<dbReference type="InterPro" id="IPR008207">
    <property type="entry name" value="Sig_transdc_His_kin_Hpt_dom"/>
</dbReference>
<reference evidence="4" key="1">
    <citation type="submission" date="2021-01" db="EMBL/GenBank/DDBJ databases">
        <title>Genomic Encyclopedia of Type Strains, Phase IV (KMG-IV): sequencing the most valuable type-strain genomes for metagenomic binning, comparative biology and taxonomic classification.</title>
        <authorList>
            <person name="Goeker M."/>
        </authorList>
    </citation>
    <scope>NUCLEOTIDE SEQUENCE</scope>
    <source>
        <strain evidence="4">DSM 23230</strain>
    </source>
</reference>
<dbReference type="Pfam" id="PF01627">
    <property type="entry name" value="Hpt"/>
    <property type="match status" value="1"/>
</dbReference>
<keyword evidence="2" id="KW-0175">Coiled coil</keyword>
<evidence type="ECO:0000313" key="5">
    <source>
        <dbReference type="Proteomes" id="UP000774000"/>
    </source>
</evidence>
<dbReference type="SUPFAM" id="SSF47226">
    <property type="entry name" value="Histidine-containing phosphotransfer domain, HPT domain"/>
    <property type="match status" value="1"/>
</dbReference>